<dbReference type="eggNOG" id="ENOG502Z89R">
    <property type="taxonomic scope" value="Bacteria"/>
</dbReference>
<feature type="transmembrane region" description="Helical" evidence="1">
    <location>
        <begin position="136"/>
        <end position="155"/>
    </location>
</feature>
<dbReference type="RefSeq" id="WP_037930453.1">
    <property type="nucleotide sequence ID" value="NZ_JBFADL010000030.1"/>
</dbReference>
<keyword evidence="1" id="KW-1133">Transmembrane helix</keyword>
<comment type="caution">
    <text evidence="2">The sequence shown here is derived from an EMBL/GenBank/DDBJ whole genome shotgun (WGS) entry which is preliminary data.</text>
</comment>
<keyword evidence="1" id="KW-0812">Transmembrane</keyword>
<protein>
    <submittedName>
        <fullName evidence="2">Transporter</fullName>
    </submittedName>
</protein>
<feature type="transmembrane region" description="Helical" evidence="1">
    <location>
        <begin position="454"/>
        <end position="482"/>
    </location>
</feature>
<dbReference type="EMBL" id="JFCB01000005">
    <property type="protein sequence ID" value="KES07435.1"/>
    <property type="molecule type" value="Genomic_DNA"/>
</dbReference>
<dbReference type="Proteomes" id="UP000028341">
    <property type="component" value="Unassembled WGS sequence"/>
</dbReference>
<feature type="transmembrane region" description="Helical" evidence="1">
    <location>
        <begin position="30"/>
        <end position="56"/>
    </location>
</feature>
<organism evidence="2 3">
    <name type="scientific">Streptomyces toyocaensis</name>
    <dbReference type="NCBI Taxonomy" id="55952"/>
    <lineage>
        <taxon>Bacteria</taxon>
        <taxon>Bacillati</taxon>
        <taxon>Actinomycetota</taxon>
        <taxon>Actinomycetes</taxon>
        <taxon>Kitasatosporales</taxon>
        <taxon>Streptomycetaceae</taxon>
        <taxon>Streptomyces</taxon>
    </lineage>
</organism>
<evidence type="ECO:0000313" key="2">
    <source>
        <dbReference type="EMBL" id="KES07435.1"/>
    </source>
</evidence>
<feature type="transmembrane region" description="Helical" evidence="1">
    <location>
        <begin position="103"/>
        <end position="130"/>
    </location>
</feature>
<reference evidence="2 3" key="1">
    <citation type="submission" date="2014-02" db="EMBL/GenBank/DDBJ databases">
        <title>The genome announcement of Streptomyces toyocaensis NRRL15009.</title>
        <authorList>
            <person name="Hong H.-J."/>
            <person name="Kwun M.J."/>
        </authorList>
    </citation>
    <scope>NUCLEOTIDE SEQUENCE [LARGE SCALE GENOMIC DNA]</scope>
    <source>
        <strain evidence="2 3">NRRL 15009</strain>
    </source>
</reference>
<gene>
    <name evidence="2" type="ORF">BU52_08180</name>
</gene>
<feature type="transmembrane region" description="Helical" evidence="1">
    <location>
        <begin position="488"/>
        <end position="509"/>
    </location>
</feature>
<feature type="transmembrane region" description="Helical" evidence="1">
    <location>
        <begin position="232"/>
        <end position="253"/>
    </location>
</feature>
<feature type="transmembrane region" description="Helical" evidence="1">
    <location>
        <begin position="62"/>
        <end position="82"/>
    </location>
</feature>
<dbReference type="OrthoDB" id="4334618at2"/>
<feature type="transmembrane region" description="Helical" evidence="1">
    <location>
        <begin position="336"/>
        <end position="354"/>
    </location>
</feature>
<name>A0A081XV62_STRTO</name>
<evidence type="ECO:0000256" key="1">
    <source>
        <dbReference type="SAM" id="Phobius"/>
    </source>
</evidence>
<dbReference type="STRING" id="55952.BU52_08180"/>
<feature type="transmembrane region" description="Helical" evidence="1">
    <location>
        <begin position="414"/>
        <end position="433"/>
    </location>
</feature>
<keyword evidence="3" id="KW-1185">Reference proteome</keyword>
<keyword evidence="1" id="KW-0472">Membrane</keyword>
<sequence>MSAPAITPVLVRLKLSLLRNGLRQSGGRRAAYIASAVAALLFAALQLIGLIALRGVDHAESLVVLLVAVLGLGWAVMPLFFPGGDETLDPTRLVMLPLRPRPLVRALLAASLVGIGPLFTLCLLAGSVIAVARGGAAFAVGALAVPLALLVCVALARAVAVSQVRLLTSRKGRDLAVLSGLVIAVGAQVVNFGAQRLGSSGLAELGPSADVLRWLPPASAIGAVHAAGEGSYGVAATQLVLSGAALAGLLALWSRSLTRLMTSPDGSTLQGGETPVRDRASAGLARLLPPGRTGTVMERSLRYIWRDPKTKTAWVTSLAIGLIVPVFNAWQGTGSVYFACFAAGMLGVMMYNQFGQDTSAFWMVATTISSARDAYVELRGRALALLLITLPYSVLVTVLTTAMLGDWARLPEALGLSFALLGAMLATGAWTSARFPYSIPQEGYKNVAPGQVGLAWISIFGGMVAAAVLCLPVIALTIWLNLDAAGHGLLWLLLPAGTVHGAALALLGLRLAAPQTARRLPEIITAVSKG</sequence>
<feature type="transmembrane region" description="Helical" evidence="1">
    <location>
        <begin position="175"/>
        <end position="194"/>
    </location>
</feature>
<dbReference type="AlphaFoldDB" id="A0A081XV62"/>
<evidence type="ECO:0000313" key="3">
    <source>
        <dbReference type="Proteomes" id="UP000028341"/>
    </source>
</evidence>
<feature type="transmembrane region" description="Helical" evidence="1">
    <location>
        <begin position="312"/>
        <end position="330"/>
    </location>
</feature>
<feature type="transmembrane region" description="Helical" evidence="1">
    <location>
        <begin position="382"/>
        <end position="402"/>
    </location>
</feature>
<accession>A0A081XV62</accession>
<proteinExistence type="predicted"/>